<dbReference type="AlphaFoldDB" id="A0AAN7ACG1"/>
<dbReference type="PANTHER" id="PTHR10622">
    <property type="entry name" value="HET DOMAIN-CONTAINING PROTEIN"/>
    <property type="match status" value="1"/>
</dbReference>
<accession>A0AAN7ACG1</accession>
<evidence type="ECO:0008006" key="3">
    <source>
        <dbReference type="Google" id="ProtNLM"/>
    </source>
</evidence>
<name>A0AAN7ACG1_9PEZI</name>
<keyword evidence="2" id="KW-1185">Reference proteome</keyword>
<feature type="non-terminal residue" evidence="1">
    <location>
        <position position="62"/>
    </location>
</feature>
<reference evidence="1" key="1">
    <citation type="journal article" date="2023" name="Mol. Phylogenet. Evol.">
        <title>Genome-scale phylogeny and comparative genomics of the fungal order Sordariales.</title>
        <authorList>
            <person name="Hensen N."/>
            <person name="Bonometti L."/>
            <person name="Westerberg I."/>
            <person name="Brannstrom I.O."/>
            <person name="Guillou S."/>
            <person name="Cros-Aarteil S."/>
            <person name="Calhoun S."/>
            <person name="Haridas S."/>
            <person name="Kuo A."/>
            <person name="Mondo S."/>
            <person name="Pangilinan J."/>
            <person name="Riley R."/>
            <person name="LaButti K."/>
            <person name="Andreopoulos B."/>
            <person name="Lipzen A."/>
            <person name="Chen C."/>
            <person name="Yan M."/>
            <person name="Daum C."/>
            <person name="Ng V."/>
            <person name="Clum A."/>
            <person name="Steindorff A."/>
            <person name="Ohm R.A."/>
            <person name="Martin F."/>
            <person name="Silar P."/>
            <person name="Natvig D.O."/>
            <person name="Lalanne C."/>
            <person name="Gautier V."/>
            <person name="Ament-Velasquez S.L."/>
            <person name="Kruys A."/>
            <person name="Hutchinson M.I."/>
            <person name="Powell A.J."/>
            <person name="Barry K."/>
            <person name="Miller A.N."/>
            <person name="Grigoriev I.V."/>
            <person name="Debuchy R."/>
            <person name="Gladieux P."/>
            <person name="Hiltunen Thoren M."/>
            <person name="Johannesson H."/>
        </authorList>
    </citation>
    <scope>NUCLEOTIDE SEQUENCE</scope>
    <source>
        <strain evidence="1">PSN309</strain>
    </source>
</reference>
<protein>
    <recommendedName>
        <fullName evidence="3">Heterokaryon incompatibility domain-containing protein</fullName>
    </recommendedName>
</protein>
<dbReference type="PANTHER" id="PTHR10622:SF10">
    <property type="entry name" value="HET DOMAIN-CONTAINING PROTEIN"/>
    <property type="match status" value="1"/>
</dbReference>
<dbReference type="Proteomes" id="UP001302126">
    <property type="component" value="Unassembled WGS sequence"/>
</dbReference>
<dbReference type="EMBL" id="MU864543">
    <property type="protein sequence ID" value="KAK4183516.1"/>
    <property type="molecule type" value="Genomic_DNA"/>
</dbReference>
<reference evidence="1" key="2">
    <citation type="submission" date="2023-05" db="EMBL/GenBank/DDBJ databases">
        <authorList>
            <consortium name="Lawrence Berkeley National Laboratory"/>
            <person name="Steindorff A."/>
            <person name="Hensen N."/>
            <person name="Bonometti L."/>
            <person name="Westerberg I."/>
            <person name="Brannstrom I.O."/>
            <person name="Guillou S."/>
            <person name="Cros-Aarteil S."/>
            <person name="Calhoun S."/>
            <person name="Haridas S."/>
            <person name="Kuo A."/>
            <person name="Mondo S."/>
            <person name="Pangilinan J."/>
            <person name="Riley R."/>
            <person name="Labutti K."/>
            <person name="Andreopoulos B."/>
            <person name="Lipzen A."/>
            <person name="Chen C."/>
            <person name="Yanf M."/>
            <person name="Daum C."/>
            <person name="Ng V."/>
            <person name="Clum A."/>
            <person name="Ohm R."/>
            <person name="Martin F."/>
            <person name="Silar P."/>
            <person name="Natvig D."/>
            <person name="Lalanne C."/>
            <person name="Gautier V."/>
            <person name="Ament-Velasquez S.L."/>
            <person name="Kruys A."/>
            <person name="Hutchinson M.I."/>
            <person name="Powell A.J."/>
            <person name="Barry K."/>
            <person name="Miller A.N."/>
            <person name="Grigoriev I.V."/>
            <person name="Debuchy R."/>
            <person name="Gladieux P."/>
            <person name="Thoren M.H."/>
            <person name="Johannesson H."/>
        </authorList>
    </citation>
    <scope>NUCLEOTIDE SEQUENCE</scope>
    <source>
        <strain evidence="1">PSN309</strain>
    </source>
</reference>
<comment type="caution">
    <text evidence="1">The sequence shown here is derived from an EMBL/GenBank/DDBJ whole genome shotgun (WGS) entry which is preliminary data.</text>
</comment>
<organism evidence="1 2">
    <name type="scientific">Podospora australis</name>
    <dbReference type="NCBI Taxonomy" id="1536484"/>
    <lineage>
        <taxon>Eukaryota</taxon>
        <taxon>Fungi</taxon>
        <taxon>Dikarya</taxon>
        <taxon>Ascomycota</taxon>
        <taxon>Pezizomycotina</taxon>
        <taxon>Sordariomycetes</taxon>
        <taxon>Sordariomycetidae</taxon>
        <taxon>Sordariales</taxon>
        <taxon>Podosporaceae</taxon>
        <taxon>Podospora</taxon>
    </lineage>
</organism>
<evidence type="ECO:0000313" key="2">
    <source>
        <dbReference type="Proteomes" id="UP001302126"/>
    </source>
</evidence>
<proteinExistence type="predicted"/>
<sequence>MRLLERDDTGGVRLTEDLPNNKIPPYAILSHTWGKGEVLFRDLMDGTGKNKAGYAKIRFCGD</sequence>
<gene>
    <name evidence="1" type="ORF">QBC35DRAFT_370792</name>
</gene>
<evidence type="ECO:0000313" key="1">
    <source>
        <dbReference type="EMBL" id="KAK4183516.1"/>
    </source>
</evidence>